<dbReference type="PANTHER" id="PTHR43685">
    <property type="entry name" value="GLYCOSYLTRANSFERASE"/>
    <property type="match status" value="1"/>
</dbReference>
<dbReference type="EMBL" id="CP063656">
    <property type="protein sequence ID" value="QOW18803.1"/>
    <property type="molecule type" value="Genomic_DNA"/>
</dbReference>
<dbReference type="GO" id="GO:0016740">
    <property type="term" value="F:transferase activity"/>
    <property type="evidence" value="ECO:0007669"/>
    <property type="project" value="UniProtKB-KW"/>
</dbReference>
<dbReference type="PANTHER" id="PTHR43685:SF11">
    <property type="entry name" value="GLYCOSYLTRANSFERASE TAGX-RELATED"/>
    <property type="match status" value="1"/>
</dbReference>
<accession>A0A7S6UEI1</accession>
<protein>
    <submittedName>
        <fullName evidence="2">Glycosyltransferase family 2 protein</fullName>
    </submittedName>
</protein>
<dbReference type="Proteomes" id="UP000594059">
    <property type="component" value="Chromosome"/>
</dbReference>
<dbReference type="Gene3D" id="3.90.550.10">
    <property type="entry name" value="Spore Coat Polysaccharide Biosynthesis Protein SpsA, Chain A"/>
    <property type="match status" value="1"/>
</dbReference>
<keyword evidence="3" id="KW-1185">Reference proteome</keyword>
<evidence type="ECO:0000313" key="2">
    <source>
        <dbReference type="EMBL" id="QOW18803.1"/>
    </source>
</evidence>
<dbReference type="InterPro" id="IPR050834">
    <property type="entry name" value="Glycosyltransf_2"/>
</dbReference>
<dbReference type="Pfam" id="PF00535">
    <property type="entry name" value="Glycos_transf_2"/>
    <property type="match status" value="1"/>
</dbReference>
<dbReference type="KEGG" id="lcic:INQ41_08895"/>
<dbReference type="RefSeq" id="WP_193983766.1">
    <property type="nucleotide sequence ID" value="NZ_CP063656.1"/>
</dbReference>
<feature type="domain" description="Glycosyltransferase 2-like" evidence="1">
    <location>
        <begin position="9"/>
        <end position="142"/>
    </location>
</feature>
<dbReference type="InterPro" id="IPR029044">
    <property type="entry name" value="Nucleotide-diphossugar_trans"/>
</dbReference>
<name>A0A7S6UEI1_9GAMM</name>
<gene>
    <name evidence="2" type="ORF">INQ41_08895</name>
</gene>
<organism evidence="2 3">
    <name type="scientific">Novilysobacter ciconiae</name>
    <dbReference type="NCBI Taxonomy" id="2781022"/>
    <lineage>
        <taxon>Bacteria</taxon>
        <taxon>Pseudomonadati</taxon>
        <taxon>Pseudomonadota</taxon>
        <taxon>Gammaproteobacteria</taxon>
        <taxon>Lysobacterales</taxon>
        <taxon>Lysobacteraceae</taxon>
        <taxon>Novilysobacter</taxon>
    </lineage>
</organism>
<dbReference type="SUPFAM" id="SSF53448">
    <property type="entry name" value="Nucleotide-diphospho-sugar transferases"/>
    <property type="match status" value="1"/>
</dbReference>
<evidence type="ECO:0000313" key="3">
    <source>
        <dbReference type="Proteomes" id="UP000594059"/>
    </source>
</evidence>
<sequence>MNESAPLVSVIMPVYNGERFFEAALLSALEQDFDDFEIVVLDDGSTDRSTAIGRTYAADHPRRVRYFRQANGGFCSARNAAIAHARGRYLALLDADDLWMRHHLANAVAALESTPGTALVHADVRFIDEHGAVLADHRDPDRWAKWGHDPFTAILLRYEHVACTTAVFPRDLALQLGGFDVRYTGLGCEDRDMWLRLSLQGRVTHLSYHAADYRVHSGGVSRHSDRMLKARRLLVDRMLEFPQGRRLRRPALSAVALSEAEEADCGPIRQVNAYARAIWLRPIDPRAWRGVMRALWDVAAVR</sequence>
<dbReference type="InterPro" id="IPR001173">
    <property type="entry name" value="Glyco_trans_2-like"/>
</dbReference>
<dbReference type="AlphaFoldDB" id="A0A7S6UEI1"/>
<dbReference type="CDD" id="cd00761">
    <property type="entry name" value="Glyco_tranf_GTA_type"/>
    <property type="match status" value="1"/>
</dbReference>
<reference evidence="2 3" key="1">
    <citation type="submission" date="2020-10" db="EMBL/GenBank/DDBJ databases">
        <title>complete genome sequencing of Lysobacter sp. H21R20.</title>
        <authorList>
            <person name="Bae J.-W."/>
            <person name="Lee S.-Y."/>
        </authorList>
    </citation>
    <scope>NUCLEOTIDE SEQUENCE [LARGE SCALE GENOMIC DNA]</scope>
    <source>
        <strain evidence="2 3">H21R20</strain>
    </source>
</reference>
<evidence type="ECO:0000259" key="1">
    <source>
        <dbReference type="Pfam" id="PF00535"/>
    </source>
</evidence>
<keyword evidence="2" id="KW-0808">Transferase</keyword>
<proteinExistence type="predicted"/>